<organism evidence="3 4">
    <name type="scientific">Sphaerobolus stellatus (strain SS14)</name>
    <dbReference type="NCBI Taxonomy" id="990650"/>
    <lineage>
        <taxon>Eukaryota</taxon>
        <taxon>Fungi</taxon>
        <taxon>Dikarya</taxon>
        <taxon>Basidiomycota</taxon>
        <taxon>Agaricomycotina</taxon>
        <taxon>Agaricomycetes</taxon>
        <taxon>Phallomycetidae</taxon>
        <taxon>Geastrales</taxon>
        <taxon>Sphaerobolaceae</taxon>
        <taxon>Sphaerobolus</taxon>
    </lineage>
</organism>
<dbReference type="OrthoDB" id="2524554at2759"/>
<evidence type="ECO:0000313" key="4">
    <source>
        <dbReference type="Proteomes" id="UP000054279"/>
    </source>
</evidence>
<feature type="compositionally biased region" description="Polar residues" evidence="1">
    <location>
        <begin position="450"/>
        <end position="464"/>
    </location>
</feature>
<evidence type="ECO:0000313" key="3">
    <source>
        <dbReference type="EMBL" id="KIJ44356.1"/>
    </source>
</evidence>
<protein>
    <submittedName>
        <fullName evidence="3">Uncharacterized protein</fullName>
    </submittedName>
</protein>
<dbReference type="AlphaFoldDB" id="A0A0C9W0C9"/>
<gene>
    <name evidence="3" type="ORF">M422DRAFT_252359</name>
</gene>
<evidence type="ECO:0000256" key="1">
    <source>
        <dbReference type="SAM" id="MobiDB-lite"/>
    </source>
</evidence>
<feature type="region of interest" description="Disordered" evidence="1">
    <location>
        <begin position="450"/>
        <end position="470"/>
    </location>
</feature>
<evidence type="ECO:0000256" key="2">
    <source>
        <dbReference type="SAM" id="Phobius"/>
    </source>
</evidence>
<sequence length="574" mass="62439">MPSLPCPSTRLYAASNFSRFFKNKTSPRRVGRRFYSSAPPASPNPTPKYTGANRIQEQFSADALRAFRNLGKILAWTGYGAIITGLITVIGFEGGHMWIERQMRIQTDEDAKRWGWEPEGWTGGEKGGTSSSLGLFGRHAVRAAWFALHYSTPAGSSAAISYASDGTTPGALNLTNRDLQNALVYLQNTLSRLRMEDGKLRPDKVTLDLLERHASVLERIGTRAALVRAMEDYVLIHEGRDKEPLAQAQIAVKLGNLSERLGDGDAALAWWIRGIKLIEDKPNKQPQAGAPDGSGLSTVPPAVTGLASKLRKGIQSAYSDTSPEALTEIPIRPPSSPLAQRTLVAALLGLSAYYSRRGELLQAKYIEERAIALIDVMVPTGTDISQSPGETLHRLYLLHRKSVLFIHHAEVTYSLRASSRGRTSSDSLTDLMTATSLSERIAQVLTGKSSGIPESSSYLSQKPVTASPRDLVRPPAAKGDLTSNFEQSAALRPTAKGILRDAKLTAAEAWDLSGVLYRDDKDGKEKSAECFARALGWAGEPGLSGQDGMSLTGWEGLWKRYVEARERVGPPKQS</sequence>
<name>A0A0C9W0C9_SPHS4</name>
<proteinExistence type="predicted"/>
<accession>A0A0C9W0C9</accession>
<feature type="region of interest" description="Disordered" evidence="1">
    <location>
        <begin position="31"/>
        <end position="51"/>
    </location>
</feature>
<dbReference type="EMBL" id="KN837118">
    <property type="protein sequence ID" value="KIJ44356.1"/>
    <property type="molecule type" value="Genomic_DNA"/>
</dbReference>
<feature type="transmembrane region" description="Helical" evidence="2">
    <location>
        <begin position="73"/>
        <end position="92"/>
    </location>
</feature>
<keyword evidence="2" id="KW-0472">Membrane</keyword>
<keyword evidence="4" id="KW-1185">Reference proteome</keyword>
<keyword evidence="2" id="KW-1133">Transmembrane helix</keyword>
<dbReference type="Proteomes" id="UP000054279">
    <property type="component" value="Unassembled WGS sequence"/>
</dbReference>
<reference evidence="3 4" key="1">
    <citation type="submission" date="2014-06" db="EMBL/GenBank/DDBJ databases">
        <title>Evolutionary Origins and Diversification of the Mycorrhizal Mutualists.</title>
        <authorList>
            <consortium name="DOE Joint Genome Institute"/>
            <consortium name="Mycorrhizal Genomics Consortium"/>
            <person name="Kohler A."/>
            <person name="Kuo A."/>
            <person name="Nagy L.G."/>
            <person name="Floudas D."/>
            <person name="Copeland A."/>
            <person name="Barry K.W."/>
            <person name="Cichocki N."/>
            <person name="Veneault-Fourrey C."/>
            <person name="LaButti K."/>
            <person name="Lindquist E.A."/>
            <person name="Lipzen A."/>
            <person name="Lundell T."/>
            <person name="Morin E."/>
            <person name="Murat C."/>
            <person name="Riley R."/>
            <person name="Ohm R."/>
            <person name="Sun H."/>
            <person name="Tunlid A."/>
            <person name="Henrissat B."/>
            <person name="Grigoriev I.V."/>
            <person name="Hibbett D.S."/>
            <person name="Martin F."/>
        </authorList>
    </citation>
    <scope>NUCLEOTIDE SEQUENCE [LARGE SCALE GENOMIC DNA]</scope>
    <source>
        <strain evidence="3 4">SS14</strain>
    </source>
</reference>
<keyword evidence="2" id="KW-0812">Transmembrane</keyword>
<dbReference type="HOGENOM" id="CLU_034949_0_0_1"/>